<comment type="caution">
    <text evidence="2">The sequence shown here is derived from an EMBL/GenBank/DDBJ whole genome shotgun (WGS) entry which is preliminary data.</text>
</comment>
<dbReference type="EMBL" id="JAJTWT010000007">
    <property type="protein sequence ID" value="MCE4538931.1"/>
    <property type="molecule type" value="Genomic_DNA"/>
</dbReference>
<evidence type="ECO:0000313" key="2">
    <source>
        <dbReference type="EMBL" id="MCE4538931.1"/>
    </source>
</evidence>
<name>A0ABS8XDD7_9BURK</name>
<dbReference type="RefSeq" id="WP_233393458.1">
    <property type="nucleotide sequence ID" value="NZ_JAJTWT010000007.1"/>
</dbReference>
<dbReference type="Pfam" id="PF13557">
    <property type="entry name" value="Phenol_MetA_deg"/>
    <property type="match status" value="1"/>
</dbReference>
<organism evidence="2 3">
    <name type="scientific">Pelomonas caseinilytica</name>
    <dbReference type="NCBI Taxonomy" id="2906763"/>
    <lineage>
        <taxon>Bacteria</taxon>
        <taxon>Pseudomonadati</taxon>
        <taxon>Pseudomonadota</taxon>
        <taxon>Betaproteobacteria</taxon>
        <taxon>Burkholderiales</taxon>
        <taxon>Sphaerotilaceae</taxon>
        <taxon>Roseateles</taxon>
    </lineage>
</organism>
<feature type="chain" id="PRO_5046505238" evidence="1">
    <location>
        <begin position="32"/>
        <end position="264"/>
    </location>
</feature>
<proteinExistence type="predicted"/>
<dbReference type="Proteomes" id="UP001201463">
    <property type="component" value="Unassembled WGS sequence"/>
</dbReference>
<evidence type="ECO:0000313" key="3">
    <source>
        <dbReference type="Proteomes" id="UP001201463"/>
    </source>
</evidence>
<reference evidence="2 3" key="1">
    <citation type="submission" date="2021-12" db="EMBL/GenBank/DDBJ databases">
        <title>Genome seq of p7.</title>
        <authorList>
            <person name="Seo T."/>
        </authorList>
    </citation>
    <scope>NUCLEOTIDE SEQUENCE [LARGE SCALE GENOMIC DNA]</scope>
    <source>
        <strain evidence="2 3">P7</strain>
    </source>
</reference>
<evidence type="ECO:0000256" key="1">
    <source>
        <dbReference type="SAM" id="SignalP"/>
    </source>
</evidence>
<feature type="signal peptide" evidence="1">
    <location>
        <begin position="1"/>
        <end position="31"/>
    </location>
</feature>
<gene>
    <name evidence="2" type="ORF">LXT12_16895</name>
</gene>
<keyword evidence="3" id="KW-1185">Reference proteome</keyword>
<accession>A0ABS8XDD7</accession>
<keyword evidence="1" id="KW-0732">Signal</keyword>
<protein>
    <submittedName>
        <fullName evidence="2">Transporter</fullName>
    </submittedName>
</protein>
<sequence>MMGRRSIEPGPALRRAAAALALCAGGMSVQASDGVSPTPYRPTVSNPAELPQPGWIEWELGLDRQHDGALRRHALPYAAKLAFDENWGVIVGGDLQVRESVEGRGKTSGGDTTLMLKHRLATGDPDRNFGVELGFKAPTAGAGLGSGRTDWTINSVLSQDFAGSWRLDANLGATRLGGSETGQGRTLTQWAASLSRVAGEWTLAGEISGQRQGGVRAGAQWLVAASYALSPHCMVDAGFRRGLQGWRGQHALFVGGTWLVGRLF</sequence>
<dbReference type="InterPro" id="IPR025737">
    <property type="entry name" value="FApF"/>
</dbReference>